<dbReference type="InterPro" id="IPR027417">
    <property type="entry name" value="P-loop_NTPase"/>
</dbReference>
<keyword evidence="2" id="KW-0547">Nucleotide-binding</keyword>
<dbReference type="PANTHER" id="PTHR32046">
    <property type="entry name" value="G DOMAIN-CONTAINING PROTEIN"/>
    <property type="match status" value="1"/>
</dbReference>
<keyword evidence="6" id="KW-1185">Reference proteome</keyword>
<dbReference type="Ensembl" id="ENSMZET00005031548.1">
    <property type="protein sequence ID" value="ENSMZEP00005030586.1"/>
    <property type="gene ID" value="ENSMZEG00005022786.1"/>
</dbReference>
<dbReference type="PROSITE" id="PS00675">
    <property type="entry name" value="SIGMA54_INTERACT_1"/>
    <property type="match status" value="1"/>
</dbReference>
<dbReference type="PANTHER" id="PTHR32046:SF11">
    <property type="entry name" value="IMMUNE-ASSOCIATED NUCLEOTIDE-BINDING PROTEIN 10-LIKE"/>
    <property type="match status" value="1"/>
</dbReference>
<name>A0A3P9D8Y3_9CICH</name>
<dbReference type="Proteomes" id="UP000265160">
    <property type="component" value="Unplaced"/>
</dbReference>
<dbReference type="Gene3D" id="3.40.50.300">
    <property type="entry name" value="P-loop containing nucleotide triphosphate hydrolases"/>
    <property type="match status" value="1"/>
</dbReference>
<accession>A0A3P9D8Y3</accession>
<reference evidence="5" key="2">
    <citation type="submission" date="2025-09" db="UniProtKB">
        <authorList>
            <consortium name="Ensembl"/>
        </authorList>
    </citation>
    <scope>IDENTIFICATION</scope>
</reference>
<protein>
    <recommendedName>
        <fullName evidence="4">AIG1-type G domain-containing protein</fullName>
    </recommendedName>
</protein>
<dbReference type="InterPro" id="IPR025662">
    <property type="entry name" value="Sigma_54_int_dom_ATP-bd_1"/>
</dbReference>
<evidence type="ECO:0000313" key="5">
    <source>
        <dbReference type="Ensembl" id="ENSMZEP00005030586.1"/>
    </source>
</evidence>
<dbReference type="GO" id="GO:0005525">
    <property type="term" value="F:GTP binding"/>
    <property type="evidence" value="ECO:0007669"/>
    <property type="project" value="InterPro"/>
</dbReference>
<evidence type="ECO:0000256" key="3">
    <source>
        <dbReference type="SAM" id="Coils"/>
    </source>
</evidence>
<evidence type="ECO:0000259" key="4">
    <source>
        <dbReference type="Pfam" id="PF04548"/>
    </source>
</evidence>
<dbReference type="InterPro" id="IPR006703">
    <property type="entry name" value="G_AIG1"/>
</dbReference>
<dbReference type="AlphaFoldDB" id="A0A3P9D8Y3"/>
<feature type="coiled-coil region" evidence="3">
    <location>
        <begin position="301"/>
        <end position="328"/>
    </location>
</feature>
<evidence type="ECO:0000313" key="6">
    <source>
        <dbReference type="Proteomes" id="UP000265160"/>
    </source>
</evidence>
<comment type="similarity">
    <text evidence="1">Belongs to the TRAFAC class TrmE-Era-EngA-EngB-Septin-like GTPase superfamily. AIG1/Toc34/Toc159-like paraseptin GTPase family. IAN subfamily.</text>
</comment>
<evidence type="ECO:0000256" key="1">
    <source>
        <dbReference type="ARBA" id="ARBA00008535"/>
    </source>
</evidence>
<evidence type="ECO:0000256" key="2">
    <source>
        <dbReference type="ARBA" id="ARBA00022741"/>
    </source>
</evidence>
<reference evidence="5" key="1">
    <citation type="submission" date="2025-08" db="UniProtKB">
        <authorList>
            <consortium name="Ensembl"/>
        </authorList>
    </citation>
    <scope>IDENTIFICATION</scope>
</reference>
<dbReference type="SUPFAM" id="SSF52540">
    <property type="entry name" value="P-loop containing nucleoside triphosphate hydrolases"/>
    <property type="match status" value="1"/>
</dbReference>
<organism evidence="5 6">
    <name type="scientific">Maylandia zebra</name>
    <name type="common">zebra mbuna</name>
    <dbReference type="NCBI Taxonomy" id="106582"/>
    <lineage>
        <taxon>Eukaryota</taxon>
        <taxon>Metazoa</taxon>
        <taxon>Chordata</taxon>
        <taxon>Craniata</taxon>
        <taxon>Vertebrata</taxon>
        <taxon>Euteleostomi</taxon>
        <taxon>Actinopterygii</taxon>
        <taxon>Neopterygii</taxon>
        <taxon>Teleostei</taxon>
        <taxon>Neoteleostei</taxon>
        <taxon>Acanthomorphata</taxon>
        <taxon>Ovalentaria</taxon>
        <taxon>Cichlomorphae</taxon>
        <taxon>Cichliformes</taxon>
        <taxon>Cichlidae</taxon>
        <taxon>African cichlids</taxon>
        <taxon>Pseudocrenilabrinae</taxon>
        <taxon>Haplochromini</taxon>
        <taxon>Maylandia</taxon>
        <taxon>Maylandia zebra complex</taxon>
    </lineage>
</organism>
<feature type="coiled-coil region" evidence="3">
    <location>
        <begin position="431"/>
        <end position="458"/>
    </location>
</feature>
<sequence length="539" mass="61575">MQSSKLKSIISKCDLIKKGSPSCYKLTTTTDIVGTLRRVTFGKKNPSKPNKTILLVGETGAGKSSLINALVNYTMGVKWEDEVWFQIVVDKNQSTFQSQTSDVILYEVFDFENKTLPYSLTIIDTPGYGNTQGIEHDVIVTQRLFDLFRSQEGFHEIDVVGLVVKASECRLNDRLVYILNSVMSLFGKDLEKNIVTLITYSNGVTPMNLIQALEAANIKCARNEKNVPLHFLFDNCQHQDRTKQRGNLQHAHEISAQEMRQFTDFLENITPQKLETTVEVMKEHIRLTACIQNLQDRLMLIALKQTELKKTQQALKQYEQEMKMNKEFEVEVNEPYKEKELINGGMWGLFFFEGAVCCTFCEENCHYPGCTMAWKPEHCEVIKDGRCTACTRKCLASAHIKEKYIYVTKTKKVQKTLTDVKEKYEKSKAASVDASSLLDDLQTEIENLEADKEKWINLACQHVETLSEIALKVDSVSTYVHLDYLTEKMKENGDTEKLRTLKRQANLVNEIVRSGVKYAYAGLCKIFTKNNDNKVYTNV</sequence>
<keyword evidence="3" id="KW-0175">Coiled coil</keyword>
<proteinExistence type="inferred from homology"/>
<feature type="domain" description="AIG1-type G" evidence="4">
    <location>
        <begin position="51"/>
        <end position="258"/>
    </location>
</feature>
<dbReference type="Pfam" id="PF04548">
    <property type="entry name" value="AIG1"/>
    <property type="match status" value="1"/>
</dbReference>
<dbReference type="GeneTree" id="ENSGT00500000044904"/>